<dbReference type="EMBL" id="WKFB01000006">
    <property type="protein sequence ID" value="KAF6739403.1"/>
    <property type="molecule type" value="Genomic_DNA"/>
</dbReference>
<accession>A0A834FS03</accession>
<sequence>MNRLARRPQLPPLPHPDPLLLPPSPFLQKPLRFSQKETKSKYSYFLERPNCVFFPSPPPLAPQPLAVAANVRGHQIPLRASTYGGRRFQDLETKESGTNVSERSFK</sequence>
<reference evidence="2" key="1">
    <citation type="journal article" name="BMC Genomics">
        <title>Long-read sequencing and de novo genome assembly of marine medaka (Oryzias melastigma).</title>
        <authorList>
            <person name="Liang P."/>
            <person name="Saqib H.S.A."/>
            <person name="Ni X."/>
            <person name="Shen Y."/>
        </authorList>
    </citation>
    <scope>NUCLEOTIDE SEQUENCE</scope>
    <source>
        <strain evidence="2">Bigg-433</strain>
    </source>
</reference>
<dbReference type="AlphaFoldDB" id="A0A834FS03"/>
<proteinExistence type="predicted"/>
<name>A0A834FS03_ORYME</name>
<dbReference type="Proteomes" id="UP000646548">
    <property type="component" value="Unassembled WGS sequence"/>
</dbReference>
<feature type="compositionally biased region" description="Pro residues" evidence="1">
    <location>
        <begin position="9"/>
        <end position="21"/>
    </location>
</feature>
<evidence type="ECO:0000256" key="1">
    <source>
        <dbReference type="SAM" id="MobiDB-lite"/>
    </source>
</evidence>
<protein>
    <submittedName>
        <fullName evidence="2">Uncharacterized protein</fullName>
    </submittedName>
</protein>
<organism evidence="2 3">
    <name type="scientific">Oryzias melastigma</name>
    <name type="common">Marine medaka</name>
    <dbReference type="NCBI Taxonomy" id="30732"/>
    <lineage>
        <taxon>Eukaryota</taxon>
        <taxon>Metazoa</taxon>
        <taxon>Chordata</taxon>
        <taxon>Craniata</taxon>
        <taxon>Vertebrata</taxon>
        <taxon>Euteleostomi</taxon>
        <taxon>Actinopterygii</taxon>
        <taxon>Neopterygii</taxon>
        <taxon>Teleostei</taxon>
        <taxon>Neoteleostei</taxon>
        <taxon>Acanthomorphata</taxon>
        <taxon>Ovalentaria</taxon>
        <taxon>Atherinomorphae</taxon>
        <taxon>Beloniformes</taxon>
        <taxon>Adrianichthyidae</taxon>
        <taxon>Oryziinae</taxon>
        <taxon>Oryzias</taxon>
    </lineage>
</organism>
<comment type="caution">
    <text evidence="2">The sequence shown here is derived from an EMBL/GenBank/DDBJ whole genome shotgun (WGS) entry which is preliminary data.</text>
</comment>
<evidence type="ECO:0000313" key="3">
    <source>
        <dbReference type="Proteomes" id="UP000646548"/>
    </source>
</evidence>
<evidence type="ECO:0000313" key="2">
    <source>
        <dbReference type="EMBL" id="KAF6739403.1"/>
    </source>
</evidence>
<feature type="region of interest" description="Disordered" evidence="1">
    <location>
        <begin position="1"/>
        <end position="21"/>
    </location>
</feature>
<gene>
    <name evidence="2" type="ORF">FQA47_018230</name>
</gene>